<evidence type="ECO:0000313" key="1">
    <source>
        <dbReference type="EMBL" id="GJN42738.1"/>
    </source>
</evidence>
<dbReference type="AlphaFoldDB" id="A0AAV5G7U9"/>
<accession>A0AAV5G7U9</accession>
<comment type="caution">
    <text evidence="1">The sequence shown here is derived from an EMBL/GenBank/DDBJ whole genome shotgun (WGS) entry which is preliminary data.</text>
</comment>
<reference evidence="1" key="1">
    <citation type="submission" date="2021-12" db="EMBL/GenBank/DDBJ databases">
        <title>Draft genome sequence of Corynebacterium ammoniagenes strain T-723.</title>
        <authorList>
            <person name="Matsuzawa M."/>
            <person name="Hiratani M."/>
            <person name="Abe I."/>
            <person name="Tsuji Y."/>
            <person name="Nakamura J."/>
        </authorList>
    </citation>
    <scope>NUCLEOTIDE SEQUENCE</scope>
    <source>
        <strain evidence="1">T-723</strain>
    </source>
</reference>
<evidence type="ECO:0008006" key="3">
    <source>
        <dbReference type="Google" id="ProtNLM"/>
    </source>
</evidence>
<protein>
    <recommendedName>
        <fullName evidence="3">SRPBCC family protein</fullName>
    </recommendedName>
</protein>
<dbReference type="SUPFAM" id="SSF55961">
    <property type="entry name" value="Bet v1-like"/>
    <property type="match status" value="1"/>
</dbReference>
<gene>
    <name evidence="1" type="ORF">CAT723_12170</name>
</gene>
<dbReference type="EMBL" id="BQKK01000002">
    <property type="protein sequence ID" value="GJN42738.1"/>
    <property type="molecule type" value="Genomic_DNA"/>
</dbReference>
<sequence>MKYTEAIEINLPRQEVVALISDIDVIPKWLRGLVSHTPTNGKHGEVGTTSRVVFDTNGQEMTATETVVRQEPQDLEDLQPTQTVYYDRELEAEGMWSMAKERFIELEPDRTLWESDNEYRFDSLVMRVLAPVMKRSFRKQQRMHMGDFKAFAERGVDVRDNES</sequence>
<dbReference type="CDD" id="cd07812">
    <property type="entry name" value="SRPBCC"/>
    <property type="match status" value="1"/>
</dbReference>
<dbReference type="InterPro" id="IPR023393">
    <property type="entry name" value="START-like_dom_sf"/>
</dbReference>
<dbReference type="Proteomes" id="UP001054925">
    <property type="component" value="Unassembled WGS sequence"/>
</dbReference>
<name>A0AAV5G7U9_CORAM</name>
<proteinExistence type="predicted"/>
<evidence type="ECO:0000313" key="2">
    <source>
        <dbReference type="Proteomes" id="UP001054925"/>
    </source>
</evidence>
<organism evidence="1 2">
    <name type="scientific">Corynebacterium ammoniagenes</name>
    <name type="common">Brevibacterium ammoniagenes</name>
    <dbReference type="NCBI Taxonomy" id="1697"/>
    <lineage>
        <taxon>Bacteria</taxon>
        <taxon>Bacillati</taxon>
        <taxon>Actinomycetota</taxon>
        <taxon>Actinomycetes</taxon>
        <taxon>Mycobacteriales</taxon>
        <taxon>Corynebacteriaceae</taxon>
        <taxon>Corynebacterium</taxon>
    </lineage>
</organism>
<dbReference type="Gene3D" id="3.30.530.20">
    <property type="match status" value="1"/>
</dbReference>
<dbReference type="RefSeq" id="WP_075761545.1">
    <property type="nucleotide sequence ID" value="NZ_BQKK01000002.1"/>
</dbReference>